<dbReference type="RefSeq" id="WP_161351748.1">
    <property type="nucleotide sequence ID" value="NZ_WTUX01000012.1"/>
</dbReference>
<evidence type="ECO:0000313" key="2">
    <source>
        <dbReference type="EMBL" id="MZR13626.1"/>
    </source>
</evidence>
<keyword evidence="1" id="KW-1133">Transmembrane helix</keyword>
<feature type="transmembrane region" description="Helical" evidence="1">
    <location>
        <begin position="16"/>
        <end position="39"/>
    </location>
</feature>
<name>A0A845M236_9RHOB</name>
<accession>A0A845M236</accession>
<sequence length="165" mass="17682">MTHETYDYTLSTAKGALLLLTCALIAVGSGYMAISSAHVLGMPEVGPMPRIAVFAYVAVCLATGWVALEELRSLLRPSAHKAPIVLDSEAILAPASPETASLLRLTYRGISDIKTRAIQGNHVIEIRHMDGNLTISGAALGSREAFDSLLQSLQARVALTRGYRY</sequence>
<protein>
    <submittedName>
        <fullName evidence="2">Uncharacterized protein</fullName>
    </submittedName>
</protein>
<feature type="transmembrane region" description="Helical" evidence="1">
    <location>
        <begin position="51"/>
        <end position="68"/>
    </location>
</feature>
<proteinExistence type="predicted"/>
<dbReference type="EMBL" id="WTUX01000012">
    <property type="protein sequence ID" value="MZR13626.1"/>
    <property type="molecule type" value="Genomic_DNA"/>
</dbReference>
<dbReference type="Proteomes" id="UP000467322">
    <property type="component" value="Unassembled WGS sequence"/>
</dbReference>
<organism evidence="2 3">
    <name type="scientific">Maritimibacter harenae</name>
    <dbReference type="NCBI Taxonomy" id="2606218"/>
    <lineage>
        <taxon>Bacteria</taxon>
        <taxon>Pseudomonadati</taxon>
        <taxon>Pseudomonadota</taxon>
        <taxon>Alphaproteobacteria</taxon>
        <taxon>Rhodobacterales</taxon>
        <taxon>Roseobacteraceae</taxon>
        <taxon>Maritimibacter</taxon>
    </lineage>
</organism>
<dbReference type="AlphaFoldDB" id="A0A845M236"/>
<evidence type="ECO:0000256" key="1">
    <source>
        <dbReference type="SAM" id="Phobius"/>
    </source>
</evidence>
<reference evidence="2 3" key="1">
    <citation type="submission" date="2019-12" db="EMBL/GenBank/DDBJ databases">
        <title>Maritimibacter sp. nov. sp. isolated from sea sand.</title>
        <authorList>
            <person name="Kim J."/>
            <person name="Jeong S.E."/>
            <person name="Jung H.S."/>
            <person name="Jeon C.O."/>
        </authorList>
    </citation>
    <scope>NUCLEOTIDE SEQUENCE [LARGE SCALE GENOMIC DNA]</scope>
    <source>
        <strain evidence="2 3">DP07</strain>
    </source>
</reference>
<gene>
    <name evidence="2" type="ORF">GQE99_11420</name>
</gene>
<keyword evidence="3" id="KW-1185">Reference proteome</keyword>
<keyword evidence="1" id="KW-0472">Membrane</keyword>
<comment type="caution">
    <text evidence="2">The sequence shown here is derived from an EMBL/GenBank/DDBJ whole genome shotgun (WGS) entry which is preliminary data.</text>
</comment>
<evidence type="ECO:0000313" key="3">
    <source>
        <dbReference type="Proteomes" id="UP000467322"/>
    </source>
</evidence>
<keyword evidence="1" id="KW-0812">Transmembrane</keyword>